<keyword evidence="6" id="KW-0067">ATP-binding</keyword>
<dbReference type="EC" id="2.7.11.1" evidence="1"/>
<keyword evidence="9" id="KW-0472">Membrane</keyword>
<dbReference type="EMBL" id="DXET01000185">
    <property type="protein sequence ID" value="HIX81984.1"/>
    <property type="molecule type" value="Genomic_DNA"/>
</dbReference>
<dbReference type="InterPro" id="IPR011009">
    <property type="entry name" value="Kinase-like_dom_sf"/>
</dbReference>
<evidence type="ECO:0000313" key="12">
    <source>
        <dbReference type="Proteomes" id="UP000886724"/>
    </source>
</evidence>
<keyword evidence="2" id="KW-0723">Serine/threonine-protein kinase</keyword>
<dbReference type="SMART" id="SM00220">
    <property type="entry name" value="S_TKc"/>
    <property type="match status" value="1"/>
</dbReference>
<reference evidence="11" key="2">
    <citation type="submission" date="2021-04" db="EMBL/GenBank/DDBJ databases">
        <authorList>
            <person name="Gilroy R."/>
        </authorList>
    </citation>
    <scope>NUCLEOTIDE SEQUENCE</scope>
    <source>
        <strain evidence="11">ChiGjej1B1-14440</strain>
    </source>
</reference>
<dbReference type="InterPro" id="IPR008271">
    <property type="entry name" value="Ser/Thr_kinase_AS"/>
</dbReference>
<evidence type="ECO:0000313" key="11">
    <source>
        <dbReference type="EMBL" id="HIX81984.1"/>
    </source>
</evidence>
<evidence type="ECO:0000256" key="6">
    <source>
        <dbReference type="ARBA" id="ARBA00022840"/>
    </source>
</evidence>
<evidence type="ECO:0000256" key="3">
    <source>
        <dbReference type="ARBA" id="ARBA00022679"/>
    </source>
</evidence>
<feature type="domain" description="Protein kinase" evidence="10">
    <location>
        <begin position="1"/>
        <end position="248"/>
    </location>
</feature>
<comment type="catalytic activity">
    <reaction evidence="8">
        <text>L-seryl-[protein] + ATP = O-phospho-L-seryl-[protein] + ADP + H(+)</text>
        <dbReference type="Rhea" id="RHEA:17989"/>
        <dbReference type="Rhea" id="RHEA-COMP:9863"/>
        <dbReference type="Rhea" id="RHEA-COMP:11604"/>
        <dbReference type="ChEBI" id="CHEBI:15378"/>
        <dbReference type="ChEBI" id="CHEBI:29999"/>
        <dbReference type="ChEBI" id="CHEBI:30616"/>
        <dbReference type="ChEBI" id="CHEBI:83421"/>
        <dbReference type="ChEBI" id="CHEBI:456216"/>
        <dbReference type="EC" id="2.7.11.1"/>
    </reaction>
</comment>
<feature type="transmembrane region" description="Helical" evidence="9">
    <location>
        <begin position="292"/>
        <end position="312"/>
    </location>
</feature>
<keyword evidence="5 11" id="KW-0418">Kinase</keyword>
<keyword evidence="4" id="KW-0547">Nucleotide-binding</keyword>
<dbReference type="PANTHER" id="PTHR24363:SF0">
    <property type="entry name" value="SERINE_THREONINE KINASE LIKE DOMAIN CONTAINING 1"/>
    <property type="match status" value="1"/>
</dbReference>
<dbReference type="Proteomes" id="UP000886724">
    <property type="component" value="Unassembled WGS sequence"/>
</dbReference>
<name>A0A9D1XMB4_9FIRM</name>
<evidence type="ECO:0000256" key="4">
    <source>
        <dbReference type="ARBA" id="ARBA00022741"/>
    </source>
</evidence>
<feature type="transmembrane region" description="Helical" evidence="9">
    <location>
        <begin position="253"/>
        <end position="272"/>
    </location>
</feature>
<feature type="transmembrane region" description="Helical" evidence="9">
    <location>
        <begin position="324"/>
        <end position="345"/>
    </location>
</feature>
<dbReference type="Gene3D" id="1.10.510.10">
    <property type="entry name" value="Transferase(Phosphotransferase) domain 1"/>
    <property type="match status" value="1"/>
</dbReference>
<dbReference type="Pfam" id="PF00069">
    <property type="entry name" value="Pkinase"/>
    <property type="match status" value="1"/>
</dbReference>
<dbReference type="GO" id="GO:0005524">
    <property type="term" value="F:ATP binding"/>
    <property type="evidence" value="ECO:0007669"/>
    <property type="project" value="UniProtKB-KW"/>
</dbReference>
<evidence type="ECO:0000256" key="8">
    <source>
        <dbReference type="ARBA" id="ARBA00048679"/>
    </source>
</evidence>
<evidence type="ECO:0000256" key="1">
    <source>
        <dbReference type="ARBA" id="ARBA00012513"/>
    </source>
</evidence>
<dbReference type="InterPro" id="IPR000719">
    <property type="entry name" value="Prot_kinase_dom"/>
</dbReference>
<sequence length="351" mass="40861">MDIRNLYHELEIIKENENKRLVLVRNKIDHLLYLKREIPAYNKEVYYQLAKNQIKQIPKIYQLQEIGNKIVVIEEYINASTLEEYVLNNKINKQESLLIFKQICNIVKELHNLKPPVIHRDIKPSNIFYDGSKVYLFDFDISRNYQGDKNKDTYILGSVGYAAPEQFGFRQTNQQSDIYALGVLLNFILTKKLPNEKIYDGFESKVINKAINIDPKQRYESVSMMLEDLNLEDKSFKLKYYLINLPGFKTNSLIKKILALAGYILIFLVSMISEMTVDNKVLSGFDLWLNRILVFIVLMTIILFAGNYLEIWNRCFLAKSKSKLVRVIGVVVTATAWIFLEAFIVGCINSI</sequence>
<keyword evidence="3" id="KW-0808">Transferase</keyword>
<dbReference type="PROSITE" id="PS00108">
    <property type="entry name" value="PROTEIN_KINASE_ST"/>
    <property type="match status" value="1"/>
</dbReference>
<comment type="catalytic activity">
    <reaction evidence="7">
        <text>L-threonyl-[protein] + ATP = O-phospho-L-threonyl-[protein] + ADP + H(+)</text>
        <dbReference type="Rhea" id="RHEA:46608"/>
        <dbReference type="Rhea" id="RHEA-COMP:11060"/>
        <dbReference type="Rhea" id="RHEA-COMP:11605"/>
        <dbReference type="ChEBI" id="CHEBI:15378"/>
        <dbReference type="ChEBI" id="CHEBI:30013"/>
        <dbReference type="ChEBI" id="CHEBI:30616"/>
        <dbReference type="ChEBI" id="CHEBI:61977"/>
        <dbReference type="ChEBI" id="CHEBI:456216"/>
        <dbReference type="EC" id="2.7.11.1"/>
    </reaction>
</comment>
<evidence type="ECO:0000256" key="9">
    <source>
        <dbReference type="SAM" id="Phobius"/>
    </source>
</evidence>
<dbReference type="PANTHER" id="PTHR24363">
    <property type="entry name" value="SERINE/THREONINE PROTEIN KINASE"/>
    <property type="match status" value="1"/>
</dbReference>
<protein>
    <recommendedName>
        <fullName evidence="1">non-specific serine/threonine protein kinase</fullName>
        <ecNumber evidence="1">2.7.11.1</ecNumber>
    </recommendedName>
</protein>
<evidence type="ECO:0000259" key="10">
    <source>
        <dbReference type="PROSITE" id="PS50011"/>
    </source>
</evidence>
<keyword evidence="9" id="KW-1133">Transmembrane helix</keyword>
<gene>
    <name evidence="11" type="ORF">H9980_08460</name>
</gene>
<dbReference type="GO" id="GO:0004674">
    <property type="term" value="F:protein serine/threonine kinase activity"/>
    <property type="evidence" value="ECO:0007669"/>
    <property type="project" value="UniProtKB-KW"/>
</dbReference>
<keyword evidence="9" id="KW-0812">Transmembrane</keyword>
<dbReference type="PROSITE" id="PS50011">
    <property type="entry name" value="PROTEIN_KINASE_DOM"/>
    <property type="match status" value="1"/>
</dbReference>
<dbReference type="SUPFAM" id="SSF56112">
    <property type="entry name" value="Protein kinase-like (PK-like)"/>
    <property type="match status" value="1"/>
</dbReference>
<evidence type="ECO:0000256" key="2">
    <source>
        <dbReference type="ARBA" id="ARBA00022527"/>
    </source>
</evidence>
<evidence type="ECO:0000256" key="5">
    <source>
        <dbReference type="ARBA" id="ARBA00022777"/>
    </source>
</evidence>
<reference evidence="11" key="1">
    <citation type="journal article" date="2021" name="PeerJ">
        <title>Extensive microbial diversity within the chicken gut microbiome revealed by metagenomics and culture.</title>
        <authorList>
            <person name="Gilroy R."/>
            <person name="Ravi A."/>
            <person name="Getino M."/>
            <person name="Pursley I."/>
            <person name="Horton D.L."/>
            <person name="Alikhan N.F."/>
            <person name="Baker D."/>
            <person name="Gharbi K."/>
            <person name="Hall N."/>
            <person name="Watson M."/>
            <person name="Adriaenssens E.M."/>
            <person name="Foster-Nyarko E."/>
            <person name="Jarju S."/>
            <person name="Secka A."/>
            <person name="Antonio M."/>
            <person name="Oren A."/>
            <person name="Chaudhuri R.R."/>
            <person name="La Ragione R."/>
            <person name="Hildebrand F."/>
            <person name="Pallen M.J."/>
        </authorList>
    </citation>
    <scope>NUCLEOTIDE SEQUENCE</scope>
    <source>
        <strain evidence="11">ChiGjej1B1-14440</strain>
    </source>
</reference>
<dbReference type="AlphaFoldDB" id="A0A9D1XMB4"/>
<evidence type="ECO:0000256" key="7">
    <source>
        <dbReference type="ARBA" id="ARBA00047899"/>
    </source>
</evidence>
<proteinExistence type="predicted"/>
<comment type="caution">
    <text evidence="11">The sequence shown here is derived from an EMBL/GenBank/DDBJ whole genome shotgun (WGS) entry which is preliminary data.</text>
</comment>
<organism evidence="11 12">
    <name type="scientific">Candidatus Erysipelatoclostridium merdavium</name>
    <dbReference type="NCBI Taxonomy" id="2838566"/>
    <lineage>
        <taxon>Bacteria</taxon>
        <taxon>Bacillati</taxon>
        <taxon>Bacillota</taxon>
        <taxon>Erysipelotrichia</taxon>
        <taxon>Erysipelotrichales</taxon>
        <taxon>Erysipelotrichales incertae sedis</taxon>
    </lineage>
</organism>
<accession>A0A9D1XMB4</accession>